<protein>
    <submittedName>
        <fullName evidence="2">Uncharacterized protein</fullName>
    </submittedName>
</protein>
<dbReference type="AlphaFoldDB" id="A0ABD3QY34"/>
<dbReference type="EMBL" id="JALLPJ020000039">
    <property type="protein sequence ID" value="KAL3804456.1"/>
    <property type="molecule type" value="Genomic_DNA"/>
</dbReference>
<organism evidence="2 3">
    <name type="scientific">Cyclotella atomus</name>
    <dbReference type="NCBI Taxonomy" id="382360"/>
    <lineage>
        <taxon>Eukaryota</taxon>
        <taxon>Sar</taxon>
        <taxon>Stramenopiles</taxon>
        <taxon>Ochrophyta</taxon>
        <taxon>Bacillariophyta</taxon>
        <taxon>Coscinodiscophyceae</taxon>
        <taxon>Thalassiosirophycidae</taxon>
        <taxon>Stephanodiscales</taxon>
        <taxon>Stephanodiscaceae</taxon>
        <taxon>Cyclotella</taxon>
    </lineage>
</organism>
<evidence type="ECO:0000313" key="3">
    <source>
        <dbReference type="Proteomes" id="UP001530400"/>
    </source>
</evidence>
<feature type="region of interest" description="Disordered" evidence="1">
    <location>
        <begin position="7"/>
        <end position="27"/>
    </location>
</feature>
<sequence length="338" mass="37032">MHSIVLRNTSTNPMGIPASDAHRVSPPQLPDPPHLVVSSHSVCTNIVLNCVMGIVVSGICAQRVHVDSAVKSLGTSEVLSALQRICVVDGSPSFSIQAKDLFGGDRLALQAVTLFSMQVSPEVGDGDANFHQINDDSATQHENGKRHINYTPVKSVSHAVAAALSVLAEQQVIAFSFNSNIVDTFKIIPNKKQPQPIPSVALLVVSFGDMSMFGVETHSYGPFHCRYNMPLKSLVGSSNSLGDETDLVSCNNPRDSIKQDFDDMVECFDSQIAEDDSLGDDRMESYITRILDAKYEQLDIDEFIATQTHLDEVQRNELNRVFSRSTRSSCQIRHGHHL</sequence>
<keyword evidence="3" id="KW-1185">Reference proteome</keyword>
<reference evidence="2 3" key="1">
    <citation type="submission" date="2024-10" db="EMBL/GenBank/DDBJ databases">
        <title>Updated reference genomes for cyclostephanoid diatoms.</title>
        <authorList>
            <person name="Roberts W.R."/>
            <person name="Alverson A.J."/>
        </authorList>
    </citation>
    <scope>NUCLEOTIDE SEQUENCE [LARGE SCALE GENOMIC DNA]</scope>
    <source>
        <strain evidence="2 3">AJA010-31</strain>
    </source>
</reference>
<evidence type="ECO:0000256" key="1">
    <source>
        <dbReference type="SAM" id="MobiDB-lite"/>
    </source>
</evidence>
<accession>A0ABD3QY34</accession>
<evidence type="ECO:0000313" key="2">
    <source>
        <dbReference type="EMBL" id="KAL3804456.1"/>
    </source>
</evidence>
<dbReference type="Proteomes" id="UP001530400">
    <property type="component" value="Unassembled WGS sequence"/>
</dbReference>
<comment type="caution">
    <text evidence="2">The sequence shown here is derived from an EMBL/GenBank/DDBJ whole genome shotgun (WGS) entry which is preliminary data.</text>
</comment>
<proteinExistence type="predicted"/>
<gene>
    <name evidence="2" type="ORF">ACHAWO_010548</name>
</gene>
<name>A0ABD3QY34_9STRA</name>